<proteinExistence type="inferred from homology"/>
<dbReference type="Pfam" id="PF02996">
    <property type="entry name" value="Prefoldin"/>
    <property type="match status" value="1"/>
</dbReference>
<dbReference type="AlphaFoldDB" id="A0A8D8LID0"/>
<sequence>MENAFLGNTPNVMRNLLEQALEINESSVSTWMGYKTDLEDVKKNLINYSEKLTVPIMIPLCSKAMIPGKLVHTNQVLVGLGDNWFSKVSTKHAVENCDRRIQFCTDMIKKYEKEKNILDSRLKIPAADEGKEIIEPYNEEKMAKWREEHRESEKKYHKEKKKDEQQAQASVAEEELWRKLDELELQEELEDHLFLDGENEDDDDDLEEEDEEKDSGHSSDEDTPDIRISSNRTVINEAEPLQQQVPLSNASSSNEDNVIHITHSNIQPRPISYCSESPYQTPTCIYKEYLKIKQKTERNGKKVMFNVEEKSEQPPHQTVNTCSMVNSIQHDLVLKNITEDKAVDAQEGPKRPVSKFKMSRKS</sequence>
<evidence type="ECO:0000256" key="4">
    <source>
        <dbReference type="SAM" id="MobiDB-lite"/>
    </source>
</evidence>
<protein>
    <submittedName>
        <fullName evidence="5">Unconventional prefoldin RPB5 interactor</fullName>
    </submittedName>
</protein>
<dbReference type="GO" id="GO:0019212">
    <property type="term" value="F:phosphatase inhibitor activity"/>
    <property type="evidence" value="ECO:0007669"/>
    <property type="project" value="TreeGrafter"/>
</dbReference>
<accession>A0A8D8LID0</accession>
<feature type="compositionally biased region" description="Acidic residues" evidence="4">
    <location>
        <begin position="197"/>
        <end position="213"/>
    </location>
</feature>
<dbReference type="Gene3D" id="1.10.287.370">
    <property type="match status" value="1"/>
</dbReference>
<evidence type="ECO:0000256" key="2">
    <source>
        <dbReference type="ARBA" id="ARBA00023242"/>
    </source>
</evidence>
<feature type="region of interest" description="Disordered" evidence="4">
    <location>
        <begin position="341"/>
        <end position="362"/>
    </location>
</feature>
<feature type="compositionally biased region" description="Basic and acidic residues" evidence="4">
    <location>
        <begin position="341"/>
        <end position="350"/>
    </location>
</feature>
<organism evidence="5">
    <name type="scientific">Cacopsylla melanoneura</name>
    <dbReference type="NCBI Taxonomy" id="428564"/>
    <lineage>
        <taxon>Eukaryota</taxon>
        <taxon>Metazoa</taxon>
        <taxon>Ecdysozoa</taxon>
        <taxon>Arthropoda</taxon>
        <taxon>Hexapoda</taxon>
        <taxon>Insecta</taxon>
        <taxon>Pterygota</taxon>
        <taxon>Neoptera</taxon>
        <taxon>Paraneoptera</taxon>
        <taxon>Hemiptera</taxon>
        <taxon>Sternorrhyncha</taxon>
        <taxon>Psylloidea</taxon>
        <taxon>Psyllidae</taxon>
        <taxon>Psyllinae</taxon>
        <taxon>Cacopsylla</taxon>
    </lineage>
</organism>
<feature type="compositionally biased region" description="Basic residues" evidence="4">
    <location>
        <begin position="352"/>
        <end position="362"/>
    </location>
</feature>
<evidence type="ECO:0000256" key="1">
    <source>
        <dbReference type="ARBA" id="ARBA00004123"/>
    </source>
</evidence>
<feature type="region of interest" description="Disordered" evidence="4">
    <location>
        <begin position="144"/>
        <end position="169"/>
    </location>
</feature>
<comment type="subcellular location">
    <subcellularLocation>
        <location evidence="1">Nucleus</location>
    </subcellularLocation>
</comment>
<dbReference type="PANTHER" id="PTHR15111">
    <property type="entry name" value="RNA POLYMERASE II SUBUNIT 5-MEDIATING PROTEIN NNX3"/>
    <property type="match status" value="1"/>
</dbReference>
<dbReference type="InterPro" id="IPR004127">
    <property type="entry name" value="Prefoldin_subunit_alpha"/>
</dbReference>
<keyword evidence="2" id="KW-0539">Nucleus</keyword>
<dbReference type="EMBL" id="HBUF01003462">
    <property type="protein sequence ID" value="CAG6606422.1"/>
    <property type="molecule type" value="Transcribed_RNA"/>
</dbReference>
<dbReference type="GO" id="GO:0003714">
    <property type="term" value="F:transcription corepressor activity"/>
    <property type="evidence" value="ECO:0007669"/>
    <property type="project" value="TreeGrafter"/>
</dbReference>
<evidence type="ECO:0000313" key="5">
    <source>
        <dbReference type="EMBL" id="CAG6606422.1"/>
    </source>
</evidence>
<dbReference type="EMBL" id="HBUF01212369">
    <property type="protein sequence ID" value="CAG6665967.1"/>
    <property type="molecule type" value="Transcribed_RNA"/>
</dbReference>
<feature type="region of interest" description="Disordered" evidence="4">
    <location>
        <begin position="191"/>
        <end position="226"/>
    </location>
</feature>
<dbReference type="PANTHER" id="PTHR15111:SF0">
    <property type="entry name" value="UNCONVENTIONAL PREFOLDIN RPB5 INTERACTOR 1"/>
    <property type="match status" value="1"/>
</dbReference>
<reference evidence="5" key="1">
    <citation type="submission" date="2021-05" db="EMBL/GenBank/DDBJ databases">
        <authorList>
            <person name="Alioto T."/>
            <person name="Alioto T."/>
            <person name="Gomez Garrido J."/>
        </authorList>
    </citation>
    <scope>NUCLEOTIDE SEQUENCE</scope>
</reference>
<feature type="compositionally biased region" description="Basic and acidic residues" evidence="4">
    <location>
        <begin position="144"/>
        <end position="165"/>
    </location>
</feature>
<comment type="similarity">
    <text evidence="3">Belongs to the RNA polymerase II subunit 5-mediating protein family.</text>
</comment>
<dbReference type="InterPro" id="IPR009053">
    <property type="entry name" value="Prefoldin"/>
</dbReference>
<dbReference type="SUPFAM" id="SSF46579">
    <property type="entry name" value="Prefoldin"/>
    <property type="match status" value="1"/>
</dbReference>
<dbReference type="GO" id="GO:0000122">
    <property type="term" value="P:negative regulation of transcription by RNA polymerase II"/>
    <property type="evidence" value="ECO:0007669"/>
    <property type="project" value="TreeGrafter"/>
</dbReference>
<dbReference type="InterPro" id="IPR052255">
    <property type="entry name" value="RNA_pol_II_subunit5-mediator"/>
</dbReference>
<evidence type="ECO:0000256" key="3">
    <source>
        <dbReference type="ARBA" id="ARBA00038295"/>
    </source>
</evidence>
<name>A0A8D8LID0_9HEMI</name>
<dbReference type="GO" id="GO:0005634">
    <property type="term" value="C:nucleus"/>
    <property type="evidence" value="ECO:0007669"/>
    <property type="project" value="UniProtKB-SubCell"/>
</dbReference>
<dbReference type="CDD" id="cd23159">
    <property type="entry name" value="Prefoldin_URI1"/>
    <property type="match status" value="1"/>
</dbReference>
<dbReference type="GO" id="GO:0003682">
    <property type="term" value="F:chromatin binding"/>
    <property type="evidence" value="ECO:0007669"/>
    <property type="project" value="TreeGrafter"/>
</dbReference>